<protein>
    <submittedName>
        <fullName evidence="1">Uncharacterized protein</fullName>
    </submittedName>
</protein>
<gene>
    <name evidence="1" type="ORF">QAD02_019328</name>
</gene>
<comment type="caution">
    <text evidence="1">The sequence shown here is derived from an EMBL/GenBank/DDBJ whole genome shotgun (WGS) entry which is preliminary data.</text>
</comment>
<organism evidence="1 2">
    <name type="scientific">Eretmocerus hayati</name>
    <dbReference type="NCBI Taxonomy" id="131215"/>
    <lineage>
        <taxon>Eukaryota</taxon>
        <taxon>Metazoa</taxon>
        <taxon>Ecdysozoa</taxon>
        <taxon>Arthropoda</taxon>
        <taxon>Hexapoda</taxon>
        <taxon>Insecta</taxon>
        <taxon>Pterygota</taxon>
        <taxon>Neoptera</taxon>
        <taxon>Endopterygota</taxon>
        <taxon>Hymenoptera</taxon>
        <taxon>Apocrita</taxon>
        <taxon>Proctotrupomorpha</taxon>
        <taxon>Chalcidoidea</taxon>
        <taxon>Aphelinidae</taxon>
        <taxon>Aphelininae</taxon>
        <taxon>Eretmocerus</taxon>
    </lineage>
</organism>
<evidence type="ECO:0000313" key="2">
    <source>
        <dbReference type="Proteomes" id="UP001239111"/>
    </source>
</evidence>
<feature type="non-terminal residue" evidence="1">
    <location>
        <position position="774"/>
    </location>
</feature>
<name>A0ACC2PKH5_9HYME</name>
<dbReference type="Proteomes" id="UP001239111">
    <property type="component" value="Chromosome 1"/>
</dbReference>
<proteinExistence type="predicted"/>
<dbReference type="EMBL" id="CM056741">
    <property type="protein sequence ID" value="KAJ8683536.1"/>
    <property type="molecule type" value="Genomic_DNA"/>
</dbReference>
<evidence type="ECO:0000313" key="1">
    <source>
        <dbReference type="EMBL" id="KAJ8683536.1"/>
    </source>
</evidence>
<reference evidence="1" key="1">
    <citation type="submission" date="2023-04" db="EMBL/GenBank/DDBJ databases">
        <title>A chromosome-level genome assembly of the parasitoid wasp Eretmocerus hayati.</title>
        <authorList>
            <person name="Zhong Y."/>
            <person name="Liu S."/>
            <person name="Liu Y."/>
        </authorList>
    </citation>
    <scope>NUCLEOTIDE SEQUENCE</scope>
    <source>
        <strain evidence="1">ZJU_SS_LIU_2023</strain>
    </source>
</reference>
<accession>A0ACC2PKH5</accession>
<keyword evidence="2" id="KW-1185">Reference proteome</keyword>
<sequence>MLYVFYVDTGTTIKFEMEYLNKTVQDLKEAIERECGVNPNDQVLLMSGGCCLDKDTRVISYAGGTDGNPIFFFNIGAIKSKVQPPPILNYGSDVDLSNSFDSALALPVSLSTVSSRCKLAKHCYDLSREQYIICERLVQDQHHMHLGWTAAIANLDDISKNHLERIQTVYENISTCLNERQEHMQLIESFRADLQNLAKIPILPALESYVEDVPPSPEKSQQTQPQQQQSDSTSGAVSGTNISSDETPTPAKALSLLKWIVAKDSVSSLEEIADTCLRLLQQLDERILESLKTDMSTVEAISNDEMKDIKGLGDRLFALQGLLAQMKKLESDQHDLTSSLEQSKSRIKNVKDESVLPDLCSSHREHLGFMLQNYNQMRDIRRRCTKAKEELAANIHERLRWVAYVEDNMFNTENKLKMFYDNLRRLRQNLSTLRQIHLAPQMYMSAITEVVRRRTFSQAFLNWASNLACQLLTIHNEEVERRREFKSKFEGHFLNYLFPGLEDTPPPFATQAPSVFDNSLPKLTTEDMDSIREQFPDLAQSVTSPDMNSITQFFSKSITDSSSEGNKEKEIALMPIDGLAKERGIRPHLLSDRGGFESETDTEEFEKIGQAAMDSKQTSIDSMKQQPMQQSISRQKQLEESLNSTREEVERLRGLMNQLKSAACEHVAELRRQVGTCRQATLMERAEVARVIAAATEAVRVHAAELRQREQELTVDHELELSDLKKLLQSSEEQLQSARKSLEDRIGHEEEQDRLVATYRQKFEEERQQLQTVC</sequence>